<dbReference type="PROSITE" id="PS00383">
    <property type="entry name" value="TYR_PHOSPHATASE_1"/>
    <property type="match status" value="1"/>
</dbReference>
<protein>
    <recommendedName>
        <fullName evidence="2">Tyrosine specific protein phosphatases domain-containing protein</fullName>
    </recommendedName>
</protein>
<dbReference type="Gene3D" id="3.90.190.10">
    <property type="entry name" value="Protein tyrosine phosphatase superfamily"/>
    <property type="match status" value="1"/>
</dbReference>
<gene>
    <name evidence="3" type="ORF">IWQ60_006709</name>
</gene>
<evidence type="ECO:0000313" key="3">
    <source>
        <dbReference type="EMBL" id="KAJ1921643.1"/>
    </source>
</evidence>
<dbReference type="GO" id="GO:0004721">
    <property type="term" value="F:phosphoprotein phosphatase activity"/>
    <property type="evidence" value="ECO:0007669"/>
    <property type="project" value="InterPro"/>
</dbReference>
<dbReference type="AlphaFoldDB" id="A0A9W8A5Q3"/>
<dbReference type="EMBL" id="JANBPT010000413">
    <property type="protein sequence ID" value="KAJ1921643.1"/>
    <property type="molecule type" value="Genomic_DNA"/>
</dbReference>
<name>A0A9W8A5Q3_9FUNG</name>
<dbReference type="SUPFAM" id="SSF52799">
    <property type="entry name" value="(Phosphotyrosine protein) phosphatases II"/>
    <property type="match status" value="1"/>
</dbReference>
<sequence length="455" mass="50843">MSSNSSTSFDSYCFQRISNFRDVACSVYESSKKLGLEGAKRVPIKPRMLFRSARPDKATESDLEHITKNIGIKTIIDLRSEIEGNDNDEENSWYDEFPLAAAAVFSPISSLPHPDNIDVSEEITEPLTEPPSETESELSTTSSRVSPPARPLADRKRKTRLRKEDISLPLGLKPVVKQKRYNINLIGPRFRYGFVFKKAKFSTKSKLAYYQLRGMKQQMLDTVGREIFQVVGLTGFYNALLTYSAREIARTLKVFCNPHNYPILVHCSHGKDRTGIVIALILSLLGVDDRIIVDDYAKTRELMKDKIEEIKSDMRGTGMPDDFADAPPEAMAETLKHLRKVYQGASYYMELIGITKRNQERIRENLLVHTALGGPSEARQPVAGSLVPEEGDIRKLRNHGSDLSSAETREGGYTQMLRNHGSDISLAGTGEEGDIGKLQNRHDAGTKSVVITDAS</sequence>
<proteinExistence type="predicted"/>
<accession>A0A9W8A5Q3</accession>
<feature type="domain" description="Tyrosine specific protein phosphatases" evidence="2">
    <location>
        <begin position="246"/>
        <end position="311"/>
    </location>
</feature>
<dbReference type="InterPro" id="IPR029021">
    <property type="entry name" value="Prot-tyrosine_phosphatase-like"/>
</dbReference>
<dbReference type="PANTHER" id="PTHR31126">
    <property type="entry name" value="TYROSINE-PROTEIN PHOSPHATASE"/>
    <property type="match status" value="1"/>
</dbReference>
<keyword evidence="4" id="KW-1185">Reference proteome</keyword>
<evidence type="ECO:0000313" key="4">
    <source>
        <dbReference type="Proteomes" id="UP001150569"/>
    </source>
</evidence>
<dbReference type="PROSITE" id="PS50056">
    <property type="entry name" value="TYR_PHOSPHATASE_2"/>
    <property type="match status" value="1"/>
</dbReference>
<dbReference type="OrthoDB" id="9988524at2759"/>
<organism evidence="3 4">
    <name type="scientific">Tieghemiomyces parasiticus</name>
    <dbReference type="NCBI Taxonomy" id="78921"/>
    <lineage>
        <taxon>Eukaryota</taxon>
        <taxon>Fungi</taxon>
        <taxon>Fungi incertae sedis</taxon>
        <taxon>Zoopagomycota</taxon>
        <taxon>Kickxellomycotina</taxon>
        <taxon>Dimargaritomycetes</taxon>
        <taxon>Dimargaritales</taxon>
        <taxon>Dimargaritaceae</taxon>
        <taxon>Tieghemiomyces</taxon>
    </lineage>
</organism>
<dbReference type="Pfam" id="PF13350">
    <property type="entry name" value="Y_phosphatase3"/>
    <property type="match status" value="2"/>
</dbReference>
<comment type="caution">
    <text evidence="3">The sequence shown here is derived from an EMBL/GenBank/DDBJ whole genome shotgun (WGS) entry which is preliminary data.</text>
</comment>
<dbReference type="InterPro" id="IPR026893">
    <property type="entry name" value="Tyr/Ser_Pase_IphP-type"/>
</dbReference>
<reference evidence="3" key="1">
    <citation type="submission" date="2022-07" db="EMBL/GenBank/DDBJ databases">
        <title>Phylogenomic reconstructions and comparative analyses of Kickxellomycotina fungi.</title>
        <authorList>
            <person name="Reynolds N.K."/>
            <person name="Stajich J.E."/>
            <person name="Barry K."/>
            <person name="Grigoriev I.V."/>
            <person name="Crous P."/>
            <person name="Smith M.E."/>
        </authorList>
    </citation>
    <scope>NUCLEOTIDE SEQUENCE</scope>
    <source>
        <strain evidence="3">RSA 861</strain>
    </source>
</reference>
<evidence type="ECO:0000256" key="1">
    <source>
        <dbReference type="SAM" id="MobiDB-lite"/>
    </source>
</evidence>
<evidence type="ECO:0000259" key="2">
    <source>
        <dbReference type="PROSITE" id="PS50056"/>
    </source>
</evidence>
<feature type="compositionally biased region" description="Low complexity" evidence="1">
    <location>
        <begin position="125"/>
        <end position="143"/>
    </location>
</feature>
<feature type="region of interest" description="Disordered" evidence="1">
    <location>
        <begin position="125"/>
        <end position="158"/>
    </location>
</feature>
<dbReference type="Proteomes" id="UP001150569">
    <property type="component" value="Unassembled WGS sequence"/>
</dbReference>
<dbReference type="InterPro" id="IPR016130">
    <property type="entry name" value="Tyr_Pase_AS"/>
</dbReference>
<dbReference type="PANTHER" id="PTHR31126:SF1">
    <property type="entry name" value="TYROSINE SPECIFIC PROTEIN PHOSPHATASES DOMAIN-CONTAINING PROTEIN"/>
    <property type="match status" value="1"/>
</dbReference>
<dbReference type="InterPro" id="IPR000387">
    <property type="entry name" value="Tyr_Pase_dom"/>
</dbReference>